<proteinExistence type="inferred from homology"/>
<dbReference type="GO" id="GO:0000398">
    <property type="term" value="P:mRNA splicing, via spliceosome"/>
    <property type="evidence" value="ECO:0007669"/>
    <property type="project" value="TreeGrafter"/>
</dbReference>
<keyword evidence="4" id="KW-0677">Repeat</keyword>
<comment type="similarity">
    <text evidence="5">Belongs to the WD repeat MORG1 family.</text>
</comment>
<evidence type="ECO:0000313" key="7">
    <source>
        <dbReference type="EMBL" id="ODV88425.1"/>
    </source>
</evidence>
<sequence>MVATAAHKGGINDIVLDEKGMVVVSVGQDQCVRVGRRDGEEVHKWEAHSRPVLAVDLREDRIATGSLDRSAIVWDAATGQQIRRFTEHHGPVYATSFAPNGALLASGSLDGTVKLWDLRATAYKPLQTLSEATDVLSTVQFGTTSVVTGSYDGRLRRYDLRQAMVSVDSVGSPILHLAANDQKALVTTQDSKVSVLNFADGSINCVFSDPARTTSTYKIQSAFSDDYASFFTGSENGLVFAHKAYESPDSATVRVSVDAQHDIVSAIAQRNSYLVAGTSAGRLWIWDVLSIW</sequence>
<dbReference type="Gene3D" id="2.130.10.10">
    <property type="entry name" value="YVTN repeat-like/Quinoprotein amine dehydrogenase"/>
    <property type="match status" value="2"/>
</dbReference>
<organism evidence="7 8">
    <name type="scientific">Tortispora caseinolytica NRRL Y-17796</name>
    <dbReference type="NCBI Taxonomy" id="767744"/>
    <lineage>
        <taxon>Eukaryota</taxon>
        <taxon>Fungi</taxon>
        <taxon>Dikarya</taxon>
        <taxon>Ascomycota</taxon>
        <taxon>Saccharomycotina</taxon>
        <taxon>Trigonopsidomycetes</taxon>
        <taxon>Trigonopsidales</taxon>
        <taxon>Trigonopsidaceae</taxon>
        <taxon>Tortispora</taxon>
    </lineage>
</organism>
<keyword evidence="2" id="KW-0963">Cytoplasm</keyword>
<protein>
    <submittedName>
        <fullName evidence="7">Uncharacterized protein</fullName>
    </submittedName>
</protein>
<dbReference type="InterPro" id="IPR001680">
    <property type="entry name" value="WD40_rpt"/>
</dbReference>
<gene>
    <name evidence="7" type="ORF">CANCADRAFT_33025</name>
</gene>
<dbReference type="PANTHER" id="PTHR22842">
    <property type="entry name" value="WD40 REPEAT PROTEIN"/>
    <property type="match status" value="1"/>
</dbReference>
<name>A0A1E4T9G9_9ASCO</name>
<dbReference type="PROSITE" id="PS00678">
    <property type="entry name" value="WD_REPEATS_1"/>
    <property type="match status" value="2"/>
</dbReference>
<dbReference type="SMART" id="SM00320">
    <property type="entry name" value="WD40"/>
    <property type="match status" value="4"/>
</dbReference>
<dbReference type="InterPro" id="IPR019775">
    <property type="entry name" value="WD40_repeat_CS"/>
</dbReference>
<dbReference type="GO" id="GO:0005737">
    <property type="term" value="C:cytoplasm"/>
    <property type="evidence" value="ECO:0007669"/>
    <property type="project" value="UniProtKB-SubCell"/>
</dbReference>
<keyword evidence="8" id="KW-1185">Reference proteome</keyword>
<comment type="subcellular location">
    <subcellularLocation>
        <location evidence="1">Cytoplasm</location>
    </subcellularLocation>
</comment>
<evidence type="ECO:0000256" key="6">
    <source>
        <dbReference type="PROSITE-ProRule" id="PRU00221"/>
    </source>
</evidence>
<dbReference type="OrthoDB" id="1068471at2759"/>
<feature type="repeat" description="WD" evidence="6">
    <location>
        <begin position="85"/>
        <end position="119"/>
    </location>
</feature>
<dbReference type="PROSITE" id="PS50082">
    <property type="entry name" value="WD_REPEATS_2"/>
    <property type="match status" value="2"/>
</dbReference>
<feature type="repeat" description="WD" evidence="6">
    <location>
        <begin position="45"/>
        <end position="84"/>
    </location>
</feature>
<evidence type="ECO:0000256" key="4">
    <source>
        <dbReference type="ARBA" id="ARBA00022737"/>
    </source>
</evidence>
<dbReference type="PROSITE" id="PS50294">
    <property type="entry name" value="WD_REPEATS_REGION"/>
    <property type="match status" value="1"/>
</dbReference>
<dbReference type="InterPro" id="IPR051980">
    <property type="entry name" value="WD_repeat_MORG1"/>
</dbReference>
<accession>A0A1E4T9G9</accession>
<dbReference type="GO" id="GO:0071013">
    <property type="term" value="C:catalytic step 2 spliceosome"/>
    <property type="evidence" value="ECO:0007669"/>
    <property type="project" value="TreeGrafter"/>
</dbReference>
<dbReference type="InterPro" id="IPR036322">
    <property type="entry name" value="WD40_repeat_dom_sf"/>
</dbReference>
<dbReference type="EMBL" id="KV453844">
    <property type="protein sequence ID" value="ODV88425.1"/>
    <property type="molecule type" value="Genomic_DNA"/>
</dbReference>
<dbReference type="Proteomes" id="UP000095023">
    <property type="component" value="Unassembled WGS sequence"/>
</dbReference>
<dbReference type="InterPro" id="IPR015943">
    <property type="entry name" value="WD40/YVTN_repeat-like_dom_sf"/>
</dbReference>
<dbReference type="PRINTS" id="PR00320">
    <property type="entry name" value="GPROTEINBRPT"/>
</dbReference>
<reference evidence="8" key="1">
    <citation type="submission" date="2016-02" db="EMBL/GenBank/DDBJ databases">
        <title>Comparative genomics of biotechnologically important yeasts.</title>
        <authorList>
            <consortium name="DOE Joint Genome Institute"/>
            <person name="Riley R."/>
            <person name="Haridas S."/>
            <person name="Wolfe K.H."/>
            <person name="Lopes M.R."/>
            <person name="Hittinger C.T."/>
            <person name="Goker M."/>
            <person name="Salamov A."/>
            <person name="Wisecaver J."/>
            <person name="Long T.M."/>
            <person name="Aerts A.L."/>
            <person name="Barry K."/>
            <person name="Choi C."/>
            <person name="Clum A."/>
            <person name="Coughlan A.Y."/>
            <person name="Deshpande S."/>
            <person name="Douglass A.P."/>
            <person name="Hanson S.J."/>
            <person name="Klenk H.-P."/>
            <person name="Labutti K."/>
            <person name="Lapidus A."/>
            <person name="Lindquist E."/>
            <person name="Lipzen A."/>
            <person name="Meier-Kolthoff J.P."/>
            <person name="Ohm R.A."/>
            <person name="Otillar R.P."/>
            <person name="Pangilinan J."/>
            <person name="Peng Y."/>
            <person name="Rokas A."/>
            <person name="Rosa C.A."/>
            <person name="Scheuner C."/>
            <person name="Sibirny A.A."/>
            <person name="Slot J.C."/>
            <person name="Stielow J.B."/>
            <person name="Sun H."/>
            <person name="Kurtzman C.P."/>
            <person name="Blackwell M."/>
            <person name="Jeffries T.W."/>
            <person name="Grigoriev I.V."/>
        </authorList>
    </citation>
    <scope>NUCLEOTIDE SEQUENCE [LARGE SCALE GENOMIC DNA]</scope>
    <source>
        <strain evidence="8">NRRL Y-17796</strain>
    </source>
</reference>
<evidence type="ECO:0000256" key="1">
    <source>
        <dbReference type="ARBA" id="ARBA00004496"/>
    </source>
</evidence>
<dbReference type="AlphaFoldDB" id="A0A1E4T9G9"/>
<dbReference type="PANTHER" id="PTHR22842:SF3">
    <property type="entry name" value="WD REPEAT DOMAIN-CONTAINING PROTEIN 83"/>
    <property type="match status" value="1"/>
</dbReference>
<evidence type="ECO:0000256" key="3">
    <source>
        <dbReference type="ARBA" id="ARBA00022574"/>
    </source>
</evidence>
<evidence type="ECO:0000256" key="2">
    <source>
        <dbReference type="ARBA" id="ARBA00022490"/>
    </source>
</evidence>
<dbReference type="SUPFAM" id="SSF50978">
    <property type="entry name" value="WD40 repeat-like"/>
    <property type="match status" value="1"/>
</dbReference>
<dbReference type="Pfam" id="PF00400">
    <property type="entry name" value="WD40"/>
    <property type="match status" value="2"/>
</dbReference>
<keyword evidence="3 6" id="KW-0853">WD repeat</keyword>
<dbReference type="InterPro" id="IPR020472">
    <property type="entry name" value="WD40_PAC1"/>
</dbReference>
<evidence type="ECO:0000313" key="8">
    <source>
        <dbReference type="Proteomes" id="UP000095023"/>
    </source>
</evidence>
<evidence type="ECO:0000256" key="5">
    <source>
        <dbReference type="ARBA" id="ARBA00038145"/>
    </source>
</evidence>